<dbReference type="PROSITE" id="PS51425">
    <property type="entry name" value="SCD"/>
    <property type="match status" value="1"/>
</dbReference>
<feature type="compositionally biased region" description="Acidic residues" evidence="2">
    <location>
        <begin position="1147"/>
        <end position="1164"/>
    </location>
</feature>
<dbReference type="Proteomes" id="UP000803884">
    <property type="component" value="Unassembled WGS sequence"/>
</dbReference>
<dbReference type="InterPro" id="IPR013721">
    <property type="entry name" value="STAG"/>
</dbReference>
<accession>A0AB34L0W3</accession>
<dbReference type="GO" id="GO:0007062">
    <property type="term" value="P:sister chromatid cohesion"/>
    <property type="evidence" value="ECO:0007669"/>
    <property type="project" value="UniProtKB-ARBA"/>
</dbReference>
<evidence type="ECO:0000256" key="2">
    <source>
        <dbReference type="SAM" id="MobiDB-lite"/>
    </source>
</evidence>
<dbReference type="SUPFAM" id="SSF48371">
    <property type="entry name" value="ARM repeat"/>
    <property type="match status" value="1"/>
</dbReference>
<dbReference type="AlphaFoldDB" id="A0AB34L0W3"/>
<name>A0AB34L0W3_9PEZI</name>
<dbReference type="GO" id="GO:0005634">
    <property type="term" value="C:nucleus"/>
    <property type="evidence" value="ECO:0007669"/>
    <property type="project" value="TreeGrafter"/>
</dbReference>
<proteinExistence type="predicted"/>
<feature type="region of interest" description="Disordered" evidence="2">
    <location>
        <begin position="1"/>
        <end position="125"/>
    </location>
</feature>
<evidence type="ECO:0000256" key="1">
    <source>
        <dbReference type="SAM" id="Coils"/>
    </source>
</evidence>
<feature type="compositionally biased region" description="Acidic residues" evidence="2">
    <location>
        <begin position="1174"/>
        <end position="1198"/>
    </location>
</feature>
<sequence>MSSSPAPSAEISTMKRASGRVRKQPESIYPSSDPINHKRKRADAQEVDGEEEMQEDDASEDESQSEDEDPDEEELKEKRARTRKGKTGASRKPTAKKPKTNGATALPIRAVKGAKKRAPKKAKQLDLTDAEDAGGLFAEVFAHGKDLQEIAKEWRQSFDQHESSALAEVINFVLRAAGCTSKVTEHDIEDPDAVSSKIEDLQNEYQATEPTDYPFMSKVKNAASFKQGVTGFLDVLVRSIAEDKLLYNSPELIENIQVWFASMSTAGNRAFRHTSTVVSLSIITTLCGVAHSAGENAAKDHRMVETERKKGNKANKGRLRSMEEKSKEASQLQEFVEALLKDWFDVIFVHRYRDRDISIRRECMAALGDWIVTAPSSFFGGSYLRYMGWMLSDVAPVVRGEVVKQLIRLYQMPDMIGGLKTFTERFRPRMVEIATSDSESSVRASGVELLDFLRENGLLEPDDVDAVGRLVFDSDPKVRKTVAGFLAKSIDEFCTSKIDDLGGMETLEENLPEVSEDSYDAPRLQWLKLKCLAEVLEAYDSEESLPSQIERSHGEGGLTLLAAGADSRFTMAANALYDNIEEIQEWRILAGYLHFDHASEKSNGIADDVLSQLKHEASLTEAQEIILLEVLNASVKRSLTDGAEKLASAKAKLTKRQKNELQEEQEESASDLASAIPRLLKKYGDSPETAAAVLRLESILSLPSLHDLRQDSSSFSSLLDDIKKQFMSHSSDKVLEPASSAILHAKSYGELDEGTEEKITGLWDDVLQNLSELLDPKTLIVRGVASYEELLALSNNLLRVIRLASVSDCTLPFENESAFSFTATDDDLKAPIDYILALIQRAIPDEDTTPEADEAALEDQISVRAADAALFYFRWKLKDFNERLTSDPPIAISYDELEPLAGRRDRYVSFLTNVLGSRKANEDVCAAIAGYQLDMYTSVATLKNIRLKPGMSDDYAVLIMEFDPDTEKALLKVFSAAEKKFARLSGKKLEDAPVAAAEDDMDLDADPIDGDPVSDPESDDDEDEQPTQTQTQASQQRKDAKLLASLLAEQRLCELTGKIITAVLGGIMSAARARPRIERNRMRLGPNFKEVCAYFDIKDVQARKAGKKTRGAAAAAASKTKAASKPQTAGGDARKGRQSAKSNAIVADEDEEDDEIEDPEEDDPDVLKRRGLAAEEDGEEEAPGAEEQRDEEESVLGD</sequence>
<dbReference type="InterPro" id="IPR020839">
    <property type="entry name" value="SCD"/>
</dbReference>
<feature type="domain" description="SCD" evidence="3">
    <location>
        <begin position="348"/>
        <end position="433"/>
    </location>
</feature>
<feature type="compositionally biased region" description="Low complexity" evidence="2">
    <location>
        <begin position="1026"/>
        <end position="1035"/>
    </location>
</feature>
<dbReference type="GO" id="GO:0000785">
    <property type="term" value="C:chromatin"/>
    <property type="evidence" value="ECO:0007669"/>
    <property type="project" value="TreeGrafter"/>
</dbReference>
<keyword evidence="5" id="KW-1185">Reference proteome</keyword>
<dbReference type="Pfam" id="PF08514">
    <property type="entry name" value="STAG"/>
    <property type="match status" value="1"/>
</dbReference>
<comment type="caution">
    <text evidence="4">The sequence shown here is derived from an EMBL/GenBank/DDBJ whole genome shotgun (WGS) entry which is preliminary data.</text>
</comment>
<dbReference type="GO" id="GO:0003682">
    <property type="term" value="F:chromatin binding"/>
    <property type="evidence" value="ECO:0007669"/>
    <property type="project" value="TreeGrafter"/>
</dbReference>
<feature type="region of interest" description="Disordered" evidence="2">
    <location>
        <begin position="1103"/>
        <end position="1198"/>
    </location>
</feature>
<dbReference type="InterPro" id="IPR056396">
    <property type="entry name" value="HEAT_SCC3-SA"/>
</dbReference>
<dbReference type="PANTHER" id="PTHR11199">
    <property type="entry name" value="STROMAL ANTIGEN"/>
    <property type="match status" value="1"/>
</dbReference>
<dbReference type="InterPro" id="IPR011989">
    <property type="entry name" value="ARM-like"/>
</dbReference>
<reference evidence="4 5" key="1">
    <citation type="journal article" date="2020" name="Microbiol. Resour. Announc.">
        <title>Draft Genome Sequence of a Cladosporium Species Isolated from the Mesophotic Ascidian Didemnum maculosum.</title>
        <authorList>
            <person name="Gioti A."/>
            <person name="Siaperas R."/>
            <person name="Nikolaivits E."/>
            <person name="Le Goff G."/>
            <person name="Ouazzani J."/>
            <person name="Kotoulas G."/>
            <person name="Topakas E."/>
        </authorList>
    </citation>
    <scope>NUCLEOTIDE SEQUENCE [LARGE SCALE GENOMIC DNA]</scope>
    <source>
        <strain evidence="4 5">TM138-S3</strain>
    </source>
</reference>
<dbReference type="GO" id="GO:0008278">
    <property type="term" value="C:cohesin complex"/>
    <property type="evidence" value="ECO:0007669"/>
    <property type="project" value="TreeGrafter"/>
</dbReference>
<feature type="compositionally biased region" description="Basic residues" evidence="2">
    <location>
        <begin position="112"/>
        <end position="122"/>
    </location>
</feature>
<dbReference type="InterPro" id="IPR039662">
    <property type="entry name" value="Cohesin_Scc3/SA"/>
</dbReference>
<dbReference type="EMBL" id="JAAQHG020000003">
    <property type="protein sequence ID" value="KAL1589997.1"/>
    <property type="molecule type" value="Genomic_DNA"/>
</dbReference>
<gene>
    <name evidence="4" type="ORF">WHR41_01406</name>
</gene>
<feature type="compositionally biased region" description="Low complexity" evidence="2">
    <location>
        <begin position="1111"/>
        <end position="1125"/>
    </location>
</feature>
<organism evidence="4 5">
    <name type="scientific">Cladosporium halotolerans</name>
    <dbReference type="NCBI Taxonomy" id="1052096"/>
    <lineage>
        <taxon>Eukaryota</taxon>
        <taxon>Fungi</taxon>
        <taxon>Dikarya</taxon>
        <taxon>Ascomycota</taxon>
        <taxon>Pezizomycotina</taxon>
        <taxon>Dothideomycetes</taxon>
        <taxon>Dothideomycetidae</taxon>
        <taxon>Cladosporiales</taxon>
        <taxon>Cladosporiaceae</taxon>
        <taxon>Cladosporium</taxon>
    </lineage>
</organism>
<protein>
    <recommendedName>
        <fullName evidence="3">SCD domain-containing protein</fullName>
    </recommendedName>
</protein>
<feature type="compositionally biased region" description="Acidic residues" evidence="2">
    <location>
        <begin position="997"/>
        <end position="1025"/>
    </location>
</feature>
<feature type="compositionally biased region" description="Acidic residues" evidence="2">
    <location>
        <begin position="45"/>
        <end position="74"/>
    </location>
</feature>
<dbReference type="InterPro" id="IPR016024">
    <property type="entry name" value="ARM-type_fold"/>
</dbReference>
<evidence type="ECO:0000259" key="3">
    <source>
        <dbReference type="PROSITE" id="PS51425"/>
    </source>
</evidence>
<evidence type="ECO:0000313" key="4">
    <source>
        <dbReference type="EMBL" id="KAL1589997.1"/>
    </source>
</evidence>
<dbReference type="RefSeq" id="XP_069233102.1">
    <property type="nucleotide sequence ID" value="XM_069370012.1"/>
</dbReference>
<keyword evidence="1" id="KW-0175">Coiled coil</keyword>
<dbReference type="Gene3D" id="1.25.10.10">
    <property type="entry name" value="Leucine-rich Repeat Variant"/>
    <property type="match status" value="1"/>
</dbReference>
<dbReference type="Pfam" id="PF21581">
    <property type="entry name" value="SCD"/>
    <property type="match status" value="1"/>
</dbReference>
<evidence type="ECO:0000313" key="5">
    <source>
        <dbReference type="Proteomes" id="UP000803884"/>
    </source>
</evidence>
<feature type="coiled-coil region" evidence="1">
    <location>
        <begin position="644"/>
        <end position="671"/>
    </location>
</feature>
<dbReference type="Pfam" id="PF24571">
    <property type="entry name" value="HEAT_SCC3-SA"/>
    <property type="match status" value="1"/>
</dbReference>
<feature type="region of interest" description="Disordered" evidence="2">
    <location>
        <begin position="997"/>
        <end position="1036"/>
    </location>
</feature>
<dbReference type="PANTHER" id="PTHR11199:SF0">
    <property type="entry name" value="LD34181P-RELATED"/>
    <property type="match status" value="1"/>
</dbReference>
<dbReference type="GeneID" id="96002850"/>